<dbReference type="GO" id="GO:0003677">
    <property type="term" value="F:DNA binding"/>
    <property type="evidence" value="ECO:0007669"/>
    <property type="project" value="InterPro"/>
</dbReference>
<sequence length="114" mass="12885">MKSGKYVPDRGDIVWINFTPQAGHEQRGKRPALILSPEIYNEKTSLCICLPITSKVKGYPFEVALPNDLEIQGVIVSDQIKNLDFSARDISFICRVDDRVVENVQRNILALLIE</sequence>
<dbReference type="EMBL" id="CACVAP010000047">
    <property type="protein sequence ID" value="CAA6805522.1"/>
    <property type="molecule type" value="Genomic_DNA"/>
</dbReference>
<accession>A0A6S6S708</accession>
<dbReference type="PANTHER" id="PTHR33988">
    <property type="entry name" value="ENDORIBONUCLEASE MAZF-RELATED"/>
    <property type="match status" value="1"/>
</dbReference>
<gene>
    <name evidence="1" type="ORF">HELGO_WM3918</name>
</gene>
<dbReference type="InterPro" id="IPR003477">
    <property type="entry name" value="PemK-like"/>
</dbReference>
<organism evidence="1">
    <name type="scientific">uncultured Sulfurovum sp</name>
    <dbReference type="NCBI Taxonomy" id="269237"/>
    <lineage>
        <taxon>Bacteria</taxon>
        <taxon>Pseudomonadati</taxon>
        <taxon>Campylobacterota</taxon>
        <taxon>Epsilonproteobacteria</taxon>
        <taxon>Campylobacterales</taxon>
        <taxon>Sulfurovaceae</taxon>
        <taxon>Sulfurovum</taxon>
        <taxon>environmental samples</taxon>
    </lineage>
</organism>
<evidence type="ECO:0000313" key="1">
    <source>
        <dbReference type="EMBL" id="CAA6805522.1"/>
    </source>
</evidence>
<name>A0A6S6S708_9BACT</name>
<dbReference type="SUPFAM" id="SSF50118">
    <property type="entry name" value="Cell growth inhibitor/plasmid maintenance toxic component"/>
    <property type="match status" value="1"/>
</dbReference>
<dbReference type="Pfam" id="PF02452">
    <property type="entry name" value="PemK_toxin"/>
    <property type="match status" value="1"/>
</dbReference>
<dbReference type="GO" id="GO:0006402">
    <property type="term" value="P:mRNA catabolic process"/>
    <property type="evidence" value="ECO:0007669"/>
    <property type="project" value="TreeGrafter"/>
</dbReference>
<dbReference type="NCBIfam" id="NF007386">
    <property type="entry name" value="PRK09907.1"/>
    <property type="match status" value="1"/>
</dbReference>
<reference evidence="1" key="1">
    <citation type="submission" date="2020-01" db="EMBL/GenBank/DDBJ databases">
        <authorList>
            <person name="Meier V. D."/>
            <person name="Meier V D."/>
        </authorList>
    </citation>
    <scope>NUCLEOTIDE SEQUENCE</scope>
    <source>
        <strain evidence="1">HLG_WM_MAG_06</strain>
    </source>
</reference>
<dbReference type="GO" id="GO:0016075">
    <property type="term" value="P:rRNA catabolic process"/>
    <property type="evidence" value="ECO:0007669"/>
    <property type="project" value="TreeGrafter"/>
</dbReference>
<dbReference type="Gene3D" id="2.30.30.110">
    <property type="match status" value="1"/>
</dbReference>
<dbReference type="PANTHER" id="PTHR33988:SF3">
    <property type="entry name" value="ENDORIBONUCLEASE TOXIN CHPB-RELATED"/>
    <property type="match status" value="1"/>
</dbReference>
<proteinExistence type="predicted"/>
<dbReference type="AlphaFoldDB" id="A0A6S6S708"/>
<dbReference type="GO" id="GO:0004521">
    <property type="term" value="F:RNA endonuclease activity"/>
    <property type="evidence" value="ECO:0007669"/>
    <property type="project" value="TreeGrafter"/>
</dbReference>
<dbReference type="InterPro" id="IPR011067">
    <property type="entry name" value="Plasmid_toxin/cell-grow_inhib"/>
</dbReference>
<protein>
    <submittedName>
        <fullName evidence="1">Programmed cell death toxin MazF</fullName>
    </submittedName>
</protein>